<dbReference type="Gene3D" id="3.20.20.60">
    <property type="entry name" value="Phosphoenolpyruvate-binding domains"/>
    <property type="match status" value="1"/>
</dbReference>
<keyword evidence="3" id="KW-0456">Lyase</keyword>
<dbReference type="STRING" id="1796606.A2G96_26795"/>
<evidence type="ECO:0000256" key="1">
    <source>
        <dbReference type="ARBA" id="ARBA00005568"/>
    </source>
</evidence>
<dbReference type="RefSeq" id="WP_062803216.1">
    <property type="nucleotide sequence ID" value="NZ_CP014845.1"/>
</dbReference>
<sequence>MPANNPFKTALAARQAQIGLWLSMATPYLAEVSATAGFDWLLIDGEHAPNDLRSTLHALQAVAPYQVQPVVRAVAGEVPLIKQLLDIGARSLLVPMVDTAAQARALVSATRYPPNGIRGVGSAIARASQWSARTDYLDVADDEICLLVQAETVTALQNLEAICAVDGVDGVFIGPADLAASMGHRGRPGHPDVQAAIEGAMRTIIASGKAAGTLTSDPALARRYLDLGCTFVATGVDVMLYANAARRLAASFREPQADADANAGKPSAAY</sequence>
<dbReference type="Pfam" id="PF03328">
    <property type="entry name" value="HpcH_HpaI"/>
    <property type="match status" value="1"/>
</dbReference>
<dbReference type="EMBL" id="CP014845">
    <property type="protein sequence ID" value="AMR81409.1"/>
    <property type="molecule type" value="Genomic_DNA"/>
</dbReference>
<proteinExistence type="inferred from homology"/>
<dbReference type="PANTHER" id="PTHR30502">
    <property type="entry name" value="2-KETO-3-DEOXY-L-RHAMNONATE ALDOLASE"/>
    <property type="match status" value="1"/>
</dbReference>
<evidence type="ECO:0000313" key="8">
    <source>
        <dbReference type="Proteomes" id="UP000075238"/>
    </source>
</evidence>
<protein>
    <submittedName>
        <fullName evidence="7">2-keto-3-deoxy-L-rhamnonate aldolase</fullName>
    </submittedName>
</protein>
<comment type="catalytic activity">
    <reaction evidence="4">
        <text>D-glyceraldehyde + 3-hydroxypyruvate = 2-dehydro-D-galactonate</text>
        <dbReference type="Rhea" id="RHEA:80051"/>
        <dbReference type="ChEBI" id="CHEBI:17180"/>
        <dbReference type="ChEBI" id="CHEBI:17378"/>
        <dbReference type="ChEBI" id="CHEBI:28023"/>
    </reaction>
</comment>
<evidence type="ECO:0000256" key="5">
    <source>
        <dbReference type="ARBA" id="ARBA00051592"/>
    </source>
</evidence>
<dbReference type="GO" id="GO:0046872">
    <property type="term" value="F:metal ion binding"/>
    <property type="evidence" value="ECO:0007669"/>
    <property type="project" value="UniProtKB-KW"/>
</dbReference>
<evidence type="ECO:0000256" key="4">
    <source>
        <dbReference type="ARBA" id="ARBA00051339"/>
    </source>
</evidence>
<organism evidence="7 8">
    <name type="scientific">Cupriavidus nantongensis</name>
    <dbReference type="NCBI Taxonomy" id="1796606"/>
    <lineage>
        <taxon>Bacteria</taxon>
        <taxon>Pseudomonadati</taxon>
        <taxon>Pseudomonadota</taxon>
        <taxon>Betaproteobacteria</taxon>
        <taxon>Burkholderiales</taxon>
        <taxon>Burkholderiaceae</taxon>
        <taxon>Cupriavidus</taxon>
    </lineage>
</organism>
<dbReference type="GO" id="GO:0005737">
    <property type="term" value="C:cytoplasm"/>
    <property type="evidence" value="ECO:0007669"/>
    <property type="project" value="UniProtKB-ARBA"/>
</dbReference>
<dbReference type="PANTHER" id="PTHR30502:SF0">
    <property type="entry name" value="PHOSPHOENOLPYRUVATE CARBOXYLASE FAMILY PROTEIN"/>
    <property type="match status" value="1"/>
</dbReference>
<evidence type="ECO:0000259" key="6">
    <source>
        <dbReference type="Pfam" id="PF03328"/>
    </source>
</evidence>
<keyword evidence="8" id="KW-1185">Reference proteome</keyword>
<evidence type="ECO:0000256" key="3">
    <source>
        <dbReference type="ARBA" id="ARBA00023239"/>
    </source>
</evidence>
<keyword evidence="2" id="KW-0479">Metal-binding</keyword>
<dbReference type="GO" id="GO:0010124">
    <property type="term" value="P:phenylacetate catabolic process"/>
    <property type="evidence" value="ECO:0007669"/>
    <property type="project" value="InterPro"/>
</dbReference>
<dbReference type="SUPFAM" id="SSF51621">
    <property type="entry name" value="Phosphoenolpyruvate/pyruvate domain"/>
    <property type="match status" value="1"/>
</dbReference>
<dbReference type="GO" id="GO:0016832">
    <property type="term" value="F:aldehyde-lyase activity"/>
    <property type="evidence" value="ECO:0007669"/>
    <property type="project" value="TreeGrafter"/>
</dbReference>
<dbReference type="InterPro" id="IPR015813">
    <property type="entry name" value="Pyrv/PenolPyrv_kinase-like_dom"/>
</dbReference>
<reference evidence="7 8" key="1">
    <citation type="submission" date="2016-03" db="EMBL/GenBank/DDBJ databases">
        <title>Complete genome sequence of a novel chlorpyrifos degrading bacterium, Cupriavidus nantongensis sp. X1.</title>
        <authorList>
            <person name="Fang L."/>
        </authorList>
    </citation>
    <scope>NUCLEOTIDE SEQUENCE [LARGE SCALE GENOMIC DNA]</scope>
    <source>
        <strain evidence="7 8">X1</strain>
    </source>
</reference>
<dbReference type="InterPro" id="IPR012689">
    <property type="entry name" value="HpaI"/>
</dbReference>
<dbReference type="NCBIfam" id="TIGR02311">
    <property type="entry name" value="HpaI"/>
    <property type="match status" value="1"/>
</dbReference>
<dbReference type="InterPro" id="IPR050251">
    <property type="entry name" value="HpcH-HpaI_aldolase"/>
</dbReference>
<accession>A0A142JTJ7</accession>
<gene>
    <name evidence="7" type="ORF">A2G96_26795</name>
</gene>
<dbReference type="Proteomes" id="UP000075238">
    <property type="component" value="Chromosome 2"/>
</dbReference>
<dbReference type="KEGG" id="cnan:A2G96_26795"/>
<name>A0A142JTJ7_9BURK</name>
<dbReference type="InterPro" id="IPR040442">
    <property type="entry name" value="Pyrv_kinase-like_dom_sf"/>
</dbReference>
<dbReference type="OrthoDB" id="86160at2"/>
<comment type="similarity">
    <text evidence="1">Belongs to the HpcH/HpaI aldolase family.</text>
</comment>
<dbReference type="InterPro" id="IPR005000">
    <property type="entry name" value="Aldolase/citrate-lyase_domain"/>
</dbReference>
<comment type="catalytic activity">
    <reaction evidence="5">
        <text>D-glyceraldehyde + 3-hydroxypyruvate = (3R,4S,5R)-3,4,5,6-tetrahydroxy-2-oxohexanoate</text>
        <dbReference type="Rhea" id="RHEA:80047"/>
        <dbReference type="ChEBI" id="CHEBI:17180"/>
        <dbReference type="ChEBI" id="CHEBI:17378"/>
        <dbReference type="ChEBI" id="CHEBI:231434"/>
    </reaction>
</comment>
<feature type="domain" description="HpcH/HpaI aldolase/citrate lyase" evidence="6">
    <location>
        <begin position="17"/>
        <end position="244"/>
    </location>
</feature>
<evidence type="ECO:0000256" key="2">
    <source>
        <dbReference type="ARBA" id="ARBA00022723"/>
    </source>
</evidence>
<evidence type="ECO:0000313" key="7">
    <source>
        <dbReference type="EMBL" id="AMR81409.1"/>
    </source>
</evidence>
<dbReference type="FunFam" id="3.20.20.60:FF:000004">
    <property type="entry name" value="5-keto-4-deoxy-D-glucarate aldolase"/>
    <property type="match status" value="1"/>
</dbReference>
<dbReference type="AlphaFoldDB" id="A0A142JTJ7"/>